<keyword evidence="8" id="KW-1185">Reference proteome</keyword>
<dbReference type="InterPro" id="IPR027417">
    <property type="entry name" value="P-loop_NTPase"/>
</dbReference>
<dbReference type="AlphaFoldDB" id="A0A075JDM1"/>
<dbReference type="Gene3D" id="3.40.50.300">
    <property type="entry name" value="P-loop containing nucleotide triphosphate hydrolases"/>
    <property type="match status" value="1"/>
</dbReference>
<evidence type="ECO:0000256" key="3">
    <source>
        <dbReference type="ARBA" id="ARBA00022801"/>
    </source>
</evidence>
<dbReference type="EMBL" id="CP008889">
    <property type="protein sequence ID" value="AIF40401.1"/>
    <property type="molecule type" value="Genomic_DNA"/>
</dbReference>
<reference evidence="7 8" key="1">
    <citation type="submission" date="2014-07" db="EMBL/GenBank/DDBJ databases">
        <title>Genome Sequencing of Dermacoccus nishinomiyaensis.</title>
        <authorList>
            <person name="Hong K.W."/>
            <person name="Chan K.G."/>
        </authorList>
    </citation>
    <scope>NUCLEOTIDE SEQUENCE [LARGE SCALE GENOMIC DNA]</scope>
    <source>
        <strain evidence="7 8">M25</strain>
    </source>
</reference>
<feature type="domain" description="AAA+ ATPase" evidence="6">
    <location>
        <begin position="49"/>
        <end position="290"/>
    </location>
</feature>
<proteinExistence type="inferred from homology"/>
<dbReference type="PANTHER" id="PTHR43087:SF1">
    <property type="entry name" value="LAO_AO TRANSPORT SYSTEM ATPASE"/>
    <property type="match status" value="1"/>
</dbReference>
<dbReference type="GO" id="GO:0003924">
    <property type="term" value="F:GTPase activity"/>
    <property type="evidence" value="ECO:0007669"/>
    <property type="project" value="InterPro"/>
</dbReference>
<protein>
    <submittedName>
        <fullName evidence="7">Transporter</fullName>
    </submittedName>
</protein>
<dbReference type="Proteomes" id="UP000027986">
    <property type="component" value="Chromosome"/>
</dbReference>
<keyword evidence="5" id="KW-0143">Chaperone</keyword>
<dbReference type="OrthoDB" id="9778292at2"/>
<sequence>MPREIVVDPLVTRMRDGDRRALARLLTAIENDHPALPELGAAIAQFTGHAQIIGLTGPPGVGKSTSTDALVAAYRAQGLSVAVLAVDPSSPFSGGALLGDRIRMVGHSGDSGVFVRSMATRGHLGGLSAAAPAALRLLDAAGFDIVLVETVGVGQSEVHIASLADTTIVLLAPGAGDSIQAAKAGVLEIADVFVVNKADHDGAAATVRDLRAMISLGQTGEPGQWRPPIVTTVAERGEGATDVIDAIATHRAWLSEHDELSLRRRRRAAGEIEELAVRRLRERWERPNAEVKLDDLAEAVARGVLDPHAAAQAVAG</sequence>
<accession>A0A075JDM1</accession>
<name>A0A075JDM1_9MICO</name>
<dbReference type="KEGG" id="dni:HX89_04945"/>
<gene>
    <name evidence="7" type="ORF">HX89_04945</name>
</gene>
<evidence type="ECO:0000259" key="6">
    <source>
        <dbReference type="SMART" id="SM00382"/>
    </source>
</evidence>
<organism evidence="7 8">
    <name type="scientific">Dermacoccus nishinomiyaensis</name>
    <dbReference type="NCBI Taxonomy" id="1274"/>
    <lineage>
        <taxon>Bacteria</taxon>
        <taxon>Bacillati</taxon>
        <taxon>Actinomycetota</taxon>
        <taxon>Actinomycetes</taxon>
        <taxon>Micrococcales</taxon>
        <taxon>Dermacoccaceae</taxon>
        <taxon>Dermacoccus</taxon>
    </lineage>
</organism>
<keyword evidence="3" id="KW-0378">Hydrolase</keyword>
<dbReference type="PANTHER" id="PTHR43087">
    <property type="entry name" value="LYSINE/ARGININE/ORNITHINE TRANSPORT SYSTEM KINASE"/>
    <property type="match status" value="1"/>
</dbReference>
<evidence type="ECO:0000313" key="7">
    <source>
        <dbReference type="EMBL" id="AIF40401.1"/>
    </source>
</evidence>
<dbReference type="RefSeq" id="WP_038567404.1">
    <property type="nucleotide sequence ID" value="NZ_CP008889.1"/>
</dbReference>
<dbReference type="SMART" id="SM00382">
    <property type="entry name" value="AAA"/>
    <property type="match status" value="1"/>
</dbReference>
<evidence type="ECO:0000256" key="4">
    <source>
        <dbReference type="ARBA" id="ARBA00023134"/>
    </source>
</evidence>
<dbReference type="SUPFAM" id="SSF52540">
    <property type="entry name" value="P-loop containing nucleoside triphosphate hydrolases"/>
    <property type="match status" value="1"/>
</dbReference>
<dbReference type="NCBIfam" id="TIGR00750">
    <property type="entry name" value="lao"/>
    <property type="match status" value="1"/>
</dbReference>
<evidence type="ECO:0000256" key="1">
    <source>
        <dbReference type="ARBA" id="ARBA00009625"/>
    </source>
</evidence>
<evidence type="ECO:0000313" key="8">
    <source>
        <dbReference type="Proteomes" id="UP000027986"/>
    </source>
</evidence>
<dbReference type="InterPro" id="IPR005129">
    <property type="entry name" value="GTPase_ArgK"/>
</dbReference>
<dbReference type="GeneID" id="41840536"/>
<dbReference type="InterPro" id="IPR052040">
    <property type="entry name" value="GTPase/Isobutyryl-CoA_mutase"/>
</dbReference>
<dbReference type="InterPro" id="IPR003593">
    <property type="entry name" value="AAA+_ATPase"/>
</dbReference>
<dbReference type="HOGENOM" id="CLU_043725_1_0_11"/>
<keyword evidence="4" id="KW-0342">GTP-binding</keyword>
<dbReference type="Pfam" id="PF03308">
    <property type="entry name" value="MeaB"/>
    <property type="match status" value="1"/>
</dbReference>
<dbReference type="eggNOG" id="COG1703">
    <property type="taxonomic scope" value="Bacteria"/>
</dbReference>
<comment type="similarity">
    <text evidence="1">Belongs to the SIMIBI class G3E GTPase family. ArgK/MeaB subfamily.</text>
</comment>
<keyword evidence="2" id="KW-0547">Nucleotide-binding</keyword>
<evidence type="ECO:0000256" key="2">
    <source>
        <dbReference type="ARBA" id="ARBA00022741"/>
    </source>
</evidence>
<dbReference type="GO" id="GO:0005525">
    <property type="term" value="F:GTP binding"/>
    <property type="evidence" value="ECO:0007669"/>
    <property type="project" value="UniProtKB-KW"/>
</dbReference>
<dbReference type="CDD" id="cd03114">
    <property type="entry name" value="MMAA-like"/>
    <property type="match status" value="1"/>
</dbReference>
<evidence type="ECO:0000256" key="5">
    <source>
        <dbReference type="ARBA" id="ARBA00023186"/>
    </source>
</evidence>